<organism evidence="1 2">
    <name type="scientific">Legionella drancourtii LLAP12</name>
    <dbReference type="NCBI Taxonomy" id="658187"/>
    <lineage>
        <taxon>Bacteria</taxon>
        <taxon>Pseudomonadati</taxon>
        <taxon>Pseudomonadota</taxon>
        <taxon>Gammaproteobacteria</taxon>
        <taxon>Legionellales</taxon>
        <taxon>Legionellaceae</taxon>
        <taxon>Legionella</taxon>
    </lineage>
</organism>
<dbReference type="EMBL" id="JH413829">
    <property type="protein sequence ID" value="EHL30530.1"/>
    <property type="molecule type" value="Genomic_DNA"/>
</dbReference>
<evidence type="ECO:0000313" key="1">
    <source>
        <dbReference type="EMBL" id="EHL30530.1"/>
    </source>
</evidence>
<dbReference type="InParanoid" id="G9EQD5"/>
<dbReference type="AlphaFoldDB" id="G9EQD5"/>
<dbReference type="OrthoDB" id="5636918at2"/>
<dbReference type="eggNOG" id="ENOG5031SQ1">
    <property type="taxonomic scope" value="Bacteria"/>
</dbReference>
<dbReference type="Proteomes" id="UP000002770">
    <property type="component" value="Unassembled WGS sequence"/>
</dbReference>
<accession>G9EQD5</accession>
<name>G9EQD5_9GAMM</name>
<protein>
    <submittedName>
        <fullName evidence="1">Uncharacterized protein</fullName>
    </submittedName>
</protein>
<reference evidence="1 2" key="1">
    <citation type="journal article" date="2011" name="BMC Genomics">
        <title>Insight into cross-talk between intra-amoebal pathogens.</title>
        <authorList>
            <person name="Gimenez G."/>
            <person name="Bertelli C."/>
            <person name="Moliner C."/>
            <person name="Robert C."/>
            <person name="Raoult D."/>
            <person name="Fournier P.E."/>
            <person name="Greub G."/>
        </authorList>
    </citation>
    <scope>NUCLEOTIDE SEQUENCE [LARGE SCALE GENOMIC DNA]</scope>
    <source>
        <strain evidence="1 2">LLAP12</strain>
    </source>
</reference>
<sequence>MKKNLQLVKNLQKTKLVLGDLHPDVLDILFENRKFMKNVFENIKGIHEVDHFGLTIIDPLNKLITFSTTPNIEYNLINQNLWQFDPVFSKNTVDPSSIIWWDELPISIENDKVKTIKLSNNKYALGVSLNRQVNDFSVIYSFATKSTDEGLKNYYVDNLSGLIDIGDYCYKLIHEVYLQYCDRYMPPKVQSLTSKIYHEKSTPYLKLIVTN</sequence>
<dbReference type="HOGENOM" id="CLU_1426390_0_0_6"/>
<evidence type="ECO:0000313" key="2">
    <source>
        <dbReference type="Proteomes" id="UP000002770"/>
    </source>
</evidence>
<proteinExistence type="predicted"/>
<dbReference type="RefSeq" id="WP_006871390.1">
    <property type="nucleotide sequence ID" value="NZ_JH413829.1"/>
</dbReference>
<keyword evidence="2" id="KW-1185">Reference proteome</keyword>
<gene>
    <name evidence="1" type="ORF">LDG_7482</name>
</gene>
<dbReference type="STRING" id="658187.LDG_7482"/>